<proteinExistence type="predicted"/>
<feature type="compositionally biased region" description="Polar residues" evidence="1">
    <location>
        <begin position="30"/>
        <end position="45"/>
    </location>
</feature>
<feature type="compositionally biased region" description="Basic and acidic residues" evidence="1">
    <location>
        <begin position="12"/>
        <end position="28"/>
    </location>
</feature>
<accession>A0A4Z1PF12</accession>
<feature type="compositionally biased region" description="Basic residues" evidence="1">
    <location>
        <begin position="59"/>
        <end position="71"/>
    </location>
</feature>
<gene>
    <name evidence="2" type="ORF">E6O75_ATG05316</name>
</gene>
<evidence type="ECO:0000313" key="3">
    <source>
        <dbReference type="Proteomes" id="UP000298493"/>
    </source>
</evidence>
<reference evidence="2 3" key="1">
    <citation type="submission" date="2019-04" db="EMBL/GenBank/DDBJ databases">
        <title>High contiguity whole genome sequence and gene annotation resource for two Venturia nashicola isolates.</title>
        <authorList>
            <person name="Prokchorchik M."/>
            <person name="Won K."/>
            <person name="Lee Y."/>
            <person name="Choi E.D."/>
            <person name="Segonzac C."/>
            <person name="Sohn K.H."/>
        </authorList>
    </citation>
    <scope>NUCLEOTIDE SEQUENCE [LARGE SCALE GENOMIC DNA]</scope>
    <source>
        <strain evidence="2 3">PRI2</strain>
    </source>
</reference>
<organism evidence="2 3">
    <name type="scientific">Venturia nashicola</name>
    <dbReference type="NCBI Taxonomy" id="86259"/>
    <lineage>
        <taxon>Eukaryota</taxon>
        <taxon>Fungi</taxon>
        <taxon>Dikarya</taxon>
        <taxon>Ascomycota</taxon>
        <taxon>Pezizomycotina</taxon>
        <taxon>Dothideomycetes</taxon>
        <taxon>Pleosporomycetidae</taxon>
        <taxon>Venturiales</taxon>
        <taxon>Venturiaceae</taxon>
        <taxon>Venturia</taxon>
    </lineage>
</organism>
<name>A0A4Z1PF12_9PEZI</name>
<feature type="compositionally biased region" description="Polar residues" evidence="1">
    <location>
        <begin position="80"/>
        <end position="89"/>
    </location>
</feature>
<feature type="region of interest" description="Disordered" evidence="1">
    <location>
        <begin position="1"/>
        <end position="96"/>
    </location>
</feature>
<feature type="compositionally biased region" description="Basic and acidic residues" evidence="1">
    <location>
        <begin position="46"/>
        <end position="58"/>
    </location>
</feature>
<dbReference type="AlphaFoldDB" id="A0A4Z1PF12"/>
<dbReference type="EMBL" id="SNSC02000010">
    <property type="protein sequence ID" value="TID20552.1"/>
    <property type="molecule type" value="Genomic_DNA"/>
</dbReference>
<dbReference type="Proteomes" id="UP000298493">
    <property type="component" value="Unassembled WGS sequence"/>
</dbReference>
<evidence type="ECO:0000256" key="1">
    <source>
        <dbReference type="SAM" id="MobiDB-lite"/>
    </source>
</evidence>
<comment type="caution">
    <text evidence="2">The sequence shown here is derived from an EMBL/GenBank/DDBJ whole genome shotgun (WGS) entry which is preliminary data.</text>
</comment>
<protein>
    <submittedName>
        <fullName evidence="2">Uncharacterized protein</fullName>
    </submittedName>
</protein>
<sequence>MAGGTINLGRAHGGELQDNDKASSHKYDIGSTSKRLKTSQQGESFTDSKDKTSQEPRENHHKSNKSTRKIITRAQDKTTQESQSHSMSPSIPGRGS</sequence>
<keyword evidence="3" id="KW-1185">Reference proteome</keyword>
<evidence type="ECO:0000313" key="2">
    <source>
        <dbReference type="EMBL" id="TID20552.1"/>
    </source>
</evidence>